<dbReference type="GeneID" id="136804385"/>
<feature type="region of interest" description="Disordered" evidence="1">
    <location>
        <begin position="368"/>
        <end position="393"/>
    </location>
</feature>
<evidence type="ECO:0000256" key="1">
    <source>
        <dbReference type="SAM" id="MobiDB-lite"/>
    </source>
</evidence>
<proteinExistence type="predicted"/>
<feature type="compositionally biased region" description="Polar residues" evidence="1">
    <location>
        <begin position="308"/>
        <end position="319"/>
    </location>
</feature>
<organism evidence="2 3">
    <name type="scientific">Clytia hemisphaerica</name>
    <dbReference type="NCBI Taxonomy" id="252671"/>
    <lineage>
        <taxon>Eukaryota</taxon>
        <taxon>Metazoa</taxon>
        <taxon>Cnidaria</taxon>
        <taxon>Hydrozoa</taxon>
        <taxon>Hydroidolina</taxon>
        <taxon>Leptothecata</taxon>
        <taxon>Obeliida</taxon>
        <taxon>Clytiidae</taxon>
        <taxon>Clytia</taxon>
    </lineage>
</organism>
<feature type="compositionally biased region" description="Basic and acidic residues" evidence="1">
    <location>
        <begin position="253"/>
        <end position="263"/>
    </location>
</feature>
<sequence length="393" mass="44601">MLEMYRPKVRKYSPVKTSVFTMGEYDFYFATRTLEITPVNMDEVLKFEDVIEIEVPPEKQKELIFEDQKIHGDESESHRSDSSSLDESFQDLSRLDKEQQLTADKTSVSREGNSDGNKPEMINIQEQESESSIIEEKGNYDTKHEIHTRPIDGSRPIVEEQRNTEKQQNVDAKTSQSGVDCIDRENSAINNSEDVCEKNSACDNPPDSNISGCKMSPQSNQVLDGDRIKAEDSDEKSQEQSPDNRDQTVPCDKAIERENEENKSITIKKIAGDRRINIEIDDDSDHQEQQTTDSDSKEVSEKDLLGIVNNTQDLPSESPQQLACADAEEVTKLHQNTQSINKVNDVNVSGDVETRITEYFHEKNDTEFESELSLENQKPNGLTDLLSKNLKTK</sequence>
<name>A0A7M5U988_9CNID</name>
<feature type="compositionally biased region" description="Polar residues" evidence="1">
    <location>
        <begin position="206"/>
        <end position="222"/>
    </location>
</feature>
<feature type="compositionally biased region" description="Basic and acidic residues" evidence="1">
    <location>
        <begin position="294"/>
        <end position="304"/>
    </location>
</feature>
<dbReference type="EnsemblMetazoa" id="CLYHEMT007831.1">
    <property type="protein sequence ID" value="CLYHEMP007831.1"/>
    <property type="gene ID" value="CLYHEMG007831"/>
</dbReference>
<dbReference type="RefSeq" id="XP_066917200.1">
    <property type="nucleotide sequence ID" value="XM_067061099.1"/>
</dbReference>
<feature type="compositionally biased region" description="Basic and acidic residues" evidence="1">
    <location>
        <begin position="69"/>
        <end position="81"/>
    </location>
</feature>
<evidence type="ECO:0000313" key="3">
    <source>
        <dbReference type="Proteomes" id="UP000594262"/>
    </source>
</evidence>
<feature type="compositionally biased region" description="Polar residues" evidence="1">
    <location>
        <begin position="100"/>
        <end position="116"/>
    </location>
</feature>
<protein>
    <submittedName>
        <fullName evidence="2">Uncharacterized protein</fullName>
    </submittedName>
</protein>
<keyword evidence="3" id="KW-1185">Reference proteome</keyword>
<feature type="compositionally biased region" description="Basic and acidic residues" evidence="1">
    <location>
        <begin position="224"/>
        <end position="246"/>
    </location>
</feature>
<accession>A0A7M5U988</accession>
<evidence type="ECO:0000313" key="2">
    <source>
        <dbReference type="EnsemblMetazoa" id="CLYHEMP007831.1"/>
    </source>
</evidence>
<feature type="compositionally biased region" description="Polar residues" evidence="1">
    <location>
        <begin position="166"/>
        <end position="178"/>
    </location>
</feature>
<reference evidence="2" key="1">
    <citation type="submission" date="2021-01" db="UniProtKB">
        <authorList>
            <consortium name="EnsemblMetazoa"/>
        </authorList>
    </citation>
    <scope>IDENTIFICATION</scope>
</reference>
<dbReference type="Proteomes" id="UP000594262">
    <property type="component" value="Unplaced"/>
</dbReference>
<dbReference type="AlphaFoldDB" id="A0A7M5U988"/>
<feature type="region of interest" description="Disordered" evidence="1">
    <location>
        <begin position="69"/>
        <end position="319"/>
    </location>
</feature>
<feature type="compositionally biased region" description="Basic and acidic residues" evidence="1">
    <location>
        <begin position="134"/>
        <end position="165"/>
    </location>
</feature>